<feature type="transmembrane region" description="Helical" evidence="1">
    <location>
        <begin position="28"/>
        <end position="46"/>
    </location>
</feature>
<dbReference type="AlphaFoldDB" id="A0A0R2FKH6"/>
<organism evidence="3 4">
    <name type="scientific">Lacticaseibacillus camelliae DSM 22697 = JCM 13995</name>
    <dbReference type="NCBI Taxonomy" id="1423730"/>
    <lineage>
        <taxon>Bacteria</taxon>
        <taxon>Bacillati</taxon>
        <taxon>Bacillota</taxon>
        <taxon>Bacilli</taxon>
        <taxon>Lactobacillales</taxon>
        <taxon>Lactobacillaceae</taxon>
        <taxon>Lacticaseibacillus</taxon>
    </lineage>
</organism>
<dbReference type="STRING" id="1423730.FC75_GL001066"/>
<sequence length="332" mass="37998">MAAVVVIGPRDDQSVFENGQKQSYAEKLTVFFIFYSEVFVMTGFVFRKLRKERCLSQSEVAGDIISTSTLSRFEAGKTNLSFDILKRLLVNLGVTVEEFNSLTKEGEGLTQRFESKVALAYFKKDISGLFDLYRTSIHAYRRSSATHDLYQAATAANFYLDLTGRQLLRGSDLAKLSDDLSDNTVWNEQTVRQFANVSAILTTRQNIAIALLLLNALNEIRQNDFEAYKRAWDALLNTEYLLLERKTMEDFNGARKLMGLIQQQELPSHLLFTTIRRSFIQLLYDLRSGKEDVEPKIFKAIEFLQEFGADQVATEFREMYDSVKLASRTKPM</sequence>
<evidence type="ECO:0000313" key="4">
    <source>
        <dbReference type="Proteomes" id="UP000050865"/>
    </source>
</evidence>
<feature type="domain" description="HTH cro/C1-type" evidence="2">
    <location>
        <begin position="46"/>
        <end position="99"/>
    </location>
</feature>
<keyword evidence="1" id="KW-0472">Membrane</keyword>
<gene>
    <name evidence="3" type="ORF">FC75_GL001066</name>
</gene>
<dbReference type="EMBL" id="AYZJ01000019">
    <property type="protein sequence ID" value="KRN25148.1"/>
    <property type="molecule type" value="Genomic_DNA"/>
</dbReference>
<keyword evidence="1" id="KW-1133">Transmembrane helix</keyword>
<keyword evidence="1" id="KW-0812">Transmembrane</keyword>
<evidence type="ECO:0000259" key="2">
    <source>
        <dbReference type="PROSITE" id="PS50943"/>
    </source>
</evidence>
<protein>
    <recommendedName>
        <fullName evidence="2">HTH cro/C1-type domain-containing protein</fullName>
    </recommendedName>
</protein>
<dbReference type="CDD" id="cd00093">
    <property type="entry name" value="HTH_XRE"/>
    <property type="match status" value="1"/>
</dbReference>
<dbReference type="InterPro" id="IPR001387">
    <property type="entry name" value="Cro/C1-type_HTH"/>
</dbReference>
<reference evidence="3 4" key="1">
    <citation type="journal article" date="2015" name="Genome Announc.">
        <title>Expanding the biotechnology potential of lactobacilli through comparative genomics of 213 strains and associated genera.</title>
        <authorList>
            <person name="Sun Z."/>
            <person name="Harris H.M."/>
            <person name="McCann A."/>
            <person name="Guo C."/>
            <person name="Argimon S."/>
            <person name="Zhang W."/>
            <person name="Yang X."/>
            <person name="Jeffery I.B."/>
            <person name="Cooney J.C."/>
            <person name="Kagawa T.F."/>
            <person name="Liu W."/>
            <person name="Song Y."/>
            <person name="Salvetti E."/>
            <person name="Wrobel A."/>
            <person name="Rasinkangas P."/>
            <person name="Parkhill J."/>
            <person name="Rea M.C."/>
            <person name="O'Sullivan O."/>
            <person name="Ritari J."/>
            <person name="Douillard F.P."/>
            <person name="Paul Ross R."/>
            <person name="Yang R."/>
            <person name="Briner A.E."/>
            <person name="Felis G.E."/>
            <person name="de Vos W.M."/>
            <person name="Barrangou R."/>
            <person name="Klaenhammer T.R."/>
            <person name="Caufield P.W."/>
            <person name="Cui Y."/>
            <person name="Zhang H."/>
            <person name="O'Toole P.W."/>
        </authorList>
    </citation>
    <scope>NUCLEOTIDE SEQUENCE [LARGE SCALE GENOMIC DNA]</scope>
    <source>
        <strain evidence="3 4">DSM 22697</strain>
    </source>
</reference>
<name>A0A0R2FKH6_9LACO</name>
<dbReference type="InterPro" id="IPR011990">
    <property type="entry name" value="TPR-like_helical_dom_sf"/>
</dbReference>
<comment type="caution">
    <text evidence="3">The sequence shown here is derived from an EMBL/GenBank/DDBJ whole genome shotgun (WGS) entry which is preliminary data.</text>
</comment>
<dbReference type="PATRIC" id="fig|1423730.4.peg.1121"/>
<dbReference type="InterPro" id="IPR010982">
    <property type="entry name" value="Lambda_DNA-bd_dom_sf"/>
</dbReference>
<dbReference type="Pfam" id="PF01381">
    <property type="entry name" value="HTH_3"/>
    <property type="match status" value="1"/>
</dbReference>
<proteinExistence type="predicted"/>
<dbReference type="Proteomes" id="UP000050865">
    <property type="component" value="Unassembled WGS sequence"/>
</dbReference>
<dbReference type="GO" id="GO:0003677">
    <property type="term" value="F:DNA binding"/>
    <property type="evidence" value="ECO:0007669"/>
    <property type="project" value="InterPro"/>
</dbReference>
<dbReference type="InterPro" id="IPR053163">
    <property type="entry name" value="HTH-type_regulator_Rgg"/>
</dbReference>
<accession>A0A0R2FKH6</accession>
<evidence type="ECO:0000256" key="1">
    <source>
        <dbReference type="SAM" id="Phobius"/>
    </source>
</evidence>
<keyword evidence="4" id="KW-1185">Reference proteome</keyword>
<dbReference type="Gene3D" id="1.25.40.10">
    <property type="entry name" value="Tetratricopeptide repeat domain"/>
    <property type="match status" value="1"/>
</dbReference>
<dbReference type="PROSITE" id="PS50943">
    <property type="entry name" value="HTH_CROC1"/>
    <property type="match status" value="1"/>
</dbReference>
<dbReference type="InterPro" id="IPR010057">
    <property type="entry name" value="Transcription_activator_Rgg_C"/>
</dbReference>
<evidence type="ECO:0000313" key="3">
    <source>
        <dbReference type="EMBL" id="KRN25148.1"/>
    </source>
</evidence>
<dbReference type="SMART" id="SM00530">
    <property type="entry name" value="HTH_XRE"/>
    <property type="match status" value="1"/>
</dbReference>
<dbReference type="NCBIfam" id="TIGR01716">
    <property type="entry name" value="RGG_Cterm"/>
    <property type="match status" value="1"/>
</dbReference>
<dbReference type="SUPFAM" id="SSF47413">
    <property type="entry name" value="lambda repressor-like DNA-binding domains"/>
    <property type="match status" value="1"/>
</dbReference>
<dbReference type="Pfam" id="PF21259">
    <property type="entry name" value="Rgg_C"/>
    <property type="match status" value="1"/>
</dbReference>
<dbReference type="PANTHER" id="PTHR37038">
    <property type="entry name" value="TRANSCRIPTIONAL REGULATOR-RELATED"/>
    <property type="match status" value="1"/>
</dbReference>